<organism evidence="1 2">
    <name type="scientific">Rotaria magnacalcarata</name>
    <dbReference type="NCBI Taxonomy" id="392030"/>
    <lineage>
        <taxon>Eukaryota</taxon>
        <taxon>Metazoa</taxon>
        <taxon>Spiralia</taxon>
        <taxon>Gnathifera</taxon>
        <taxon>Rotifera</taxon>
        <taxon>Eurotatoria</taxon>
        <taxon>Bdelloidea</taxon>
        <taxon>Philodinida</taxon>
        <taxon>Philodinidae</taxon>
        <taxon>Rotaria</taxon>
    </lineage>
</organism>
<sequence>MKRWTFGIEYLGEFASVKEDVKCKNPWLSIVTAAHPSTITTILKDENNQAGADGLFARFIFYARVSPEDVHKRRKREIDNVTGEYAPESYRYPSLTHIMYFLYLMHHNEMLKLNISDAARPRLEYLTLDDCSAESIQKMAKLVQQNINEYLTISPEITLSAIELMTFYIETKNLCMDFP</sequence>
<keyword evidence="2" id="KW-1185">Reference proteome</keyword>
<evidence type="ECO:0000313" key="1">
    <source>
        <dbReference type="EMBL" id="CAF4403983.1"/>
    </source>
</evidence>
<evidence type="ECO:0000313" key="2">
    <source>
        <dbReference type="Proteomes" id="UP000663866"/>
    </source>
</evidence>
<protein>
    <submittedName>
        <fullName evidence="1">Uncharacterized protein</fullName>
    </submittedName>
</protein>
<dbReference type="Proteomes" id="UP000663866">
    <property type="component" value="Unassembled WGS sequence"/>
</dbReference>
<dbReference type="EMBL" id="CAJOBG010040943">
    <property type="protein sequence ID" value="CAF4403983.1"/>
    <property type="molecule type" value="Genomic_DNA"/>
</dbReference>
<accession>A0A820PFD5</accession>
<proteinExistence type="predicted"/>
<name>A0A820PFD5_9BILA</name>
<gene>
    <name evidence="1" type="ORF">OVN521_LOCUS35043</name>
</gene>
<reference evidence="1" key="1">
    <citation type="submission" date="2021-02" db="EMBL/GenBank/DDBJ databases">
        <authorList>
            <person name="Nowell W R."/>
        </authorList>
    </citation>
    <scope>NUCLEOTIDE SEQUENCE</scope>
</reference>
<comment type="caution">
    <text evidence="1">The sequence shown here is derived from an EMBL/GenBank/DDBJ whole genome shotgun (WGS) entry which is preliminary data.</text>
</comment>
<dbReference type="AlphaFoldDB" id="A0A820PFD5"/>